<dbReference type="SUPFAM" id="SSF54637">
    <property type="entry name" value="Thioesterase/thiol ester dehydrase-isomerase"/>
    <property type="match status" value="1"/>
</dbReference>
<evidence type="ECO:0000313" key="1">
    <source>
        <dbReference type="EMBL" id="SHH16336.1"/>
    </source>
</evidence>
<protein>
    <submittedName>
        <fullName evidence="1">Acyl-CoA thioester hydrolase</fullName>
    </submittedName>
</protein>
<dbReference type="AlphaFoldDB" id="A0A1M5QQV2"/>
<dbReference type="InterPro" id="IPR029069">
    <property type="entry name" value="HotDog_dom_sf"/>
</dbReference>
<keyword evidence="2" id="KW-1185">Reference proteome</keyword>
<dbReference type="STRING" id="1070870.SAMN05444351_4146"/>
<dbReference type="OrthoDB" id="9799036at2"/>
<reference evidence="1 2" key="1">
    <citation type="submission" date="2016-11" db="EMBL/GenBank/DDBJ databases">
        <authorList>
            <person name="Jaros S."/>
            <person name="Januszkiewicz K."/>
            <person name="Wedrychowicz H."/>
        </authorList>
    </citation>
    <scope>NUCLEOTIDE SEQUENCE [LARGE SCALE GENOMIC DNA]</scope>
    <source>
        <strain evidence="1 2">DSM 45408</strain>
    </source>
</reference>
<dbReference type="Pfam" id="PF13279">
    <property type="entry name" value="4HBT_2"/>
    <property type="match status" value="1"/>
</dbReference>
<organism evidence="1 2">
    <name type="scientific">Geodermatophilus nigrescens</name>
    <dbReference type="NCBI Taxonomy" id="1070870"/>
    <lineage>
        <taxon>Bacteria</taxon>
        <taxon>Bacillati</taxon>
        <taxon>Actinomycetota</taxon>
        <taxon>Actinomycetes</taxon>
        <taxon>Geodermatophilales</taxon>
        <taxon>Geodermatophilaceae</taxon>
        <taxon>Geodermatophilus</taxon>
    </lineage>
</organism>
<sequence>MSGGGGEPHEHPVQLRWSDTDVFGHVNHARVLGLLEDARLAMADPSPGAGIILARLEIDYLRQVHYRVAEHLTVTSTVTRLGRSSIGMRQDLTQDGEVALRAEMVLVTFDYAADRSAPMTEAQRAYWARWQVG</sequence>
<dbReference type="Proteomes" id="UP000184471">
    <property type="component" value="Unassembled WGS sequence"/>
</dbReference>
<dbReference type="PANTHER" id="PTHR31793">
    <property type="entry name" value="4-HYDROXYBENZOYL-COA THIOESTERASE FAMILY MEMBER"/>
    <property type="match status" value="1"/>
</dbReference>
<name>A0A1M5QQV2_9ACTN</name>
<keyword evidence="1" id="KW-0378">Hydrolase</keyword>
<dbReference type="InterPro" id="IPR050563">
    <property type="entry name" value="4-hydroxybenzoyl-CoA_TE"/>
</dbReference>
<accession>A0A1M5QQV2</accession>
<dbReference type="CDD" id="cd00586">
    <property type="entry name" value="4HBT"/>
    <property type="match status" value="1"/>
</dbReference>
<gene>
    <name evidence="1" type="ORF">SAMN05444351_4146</name>
</gene>
<dbReference type="EMBL" id="FQVX01000005">
    <property type="protein sequence ID" value="SHH16336.1"/>
    <property type="molecule type" value="Genomic_DNA"/>
</dbReference>
<evidence type="ECO:0000313" key="2">
    <source>
        <dbReference type="Proteomes" id="UP000184471"/>
    </source>
</evidence>
<dbReference type="Gene3D" id="3.10.129.10">
    <property type="entry name" value="Hotdog Thioesterase"/>
    <property type="match status" value="1"/>
</dbReference>
<proteinExistence type="predicted"/>
<dbReference type="GO" id="GO:0047617">
    <property type="term" value="F:fatty acyl-CoA hydrolase activity"/>
    <property type="evidence" value="ECO:0007669"/>
    <property type="project" value="TreeGrafter"/>
</dbReference>
<dbReference type="PANTHER" id="PTHR31793:SF24">
    <property type="entry name" value="LONG-CHAIN ACYL-COA THIOESTERASE FADM"/>
    <property type="match status" value="1"/>
</dbReference>